<name>A0A2G4SMD6_RHIZD</name>
<organism evidence="1 2">
    <name type="scientific">Rhizopus microsporus ATCC 52813</name>
    <dbReference type="NCBI Taxonomy" id="1340429"/>
    <lineage>
        <taxon>Eukaryota</taxon>
        <taxon>Fungi</taxon>
        <taxon>Fungi incertae sedis</taxon>
        <taxon>Mucoromycota</taxon>
        <taxon>Mucoromycotina</taxon>
        <taxon>Mucoromycetes</taxon>
        <taxon>Mucorales</taxon>
        <taxon>Mucorineae</taxon>
        <taxon>Rhizopodaceae</taxon>
        <taxon>Rhizopus</taxon>
    </lineage>
</organism>
<gene>
    <name evidence="1" type="ORF">RHIMIDRAFT_245634</name>
</gene>
<evidence type="ECO:0000313" key="1">
    <source>
        <dbReference type="EMBL" id="PHZ09929.1"/>
    </source>
</evidence>
<protein>
    <submittedName>
        <fullName evidence="1">Uncharacterized protein</fullName>
    </submittedName>
</protein>
<proteinExistence type="predicted"/>
<reference evidence="1 2" key="1">
    <citation type="journal article" date="2016" name="Proc. Natl. Acad. Sci. U.S.A.">
        <title>Lipid metabolic changes in an early divergent fungus govern the establishment of a mutualistic symbiosis with endobacteria.</title>
        <authorList>
            <person name="Lastovetsky O.A."/>
            <person name="Gaspar M.L."/>
            <person name="Mondo S.J."/>
            <person name="LaButti K.M."/>
            <person name="Sandor L."/>
            <person name="Grigoriev I.V."/>
            <person name="Henry S.A."/>
            <person name="Pawlowska T.E."/>
        </authorList>
    </citation>
    <scope>NUCLEOTIDE SEQUENCE [LARGE SCALE GENOMIC DNA]</scope>
    <source>
        <strain evidence="1 2">ATCC 52813</strain>
    </source>
</reference>
<keyword evidence="2" id="KW-1185">Reference proteome</keyword>
<dbReference type="AlphaFoldDB" id="A0A2G4SMD6"/>
<dbReference type="EMBL" id="KZ303856">
    <property type="protein sequence ID" value="PHZ09929.1"/>
    <property type="molecule type" value="Genomic_DNA"/>
</dbReference>
<dbReference type="Proteomes" id="UP000242254">
    <property type="component" value="Unassembled WGS sequence"/>
</dbReference>
<dbReference type="GeneID" id="35441214"/>
<accession>A0A2G4SMD6</accession>
<evidence type="ECO:0000313" key="2">
    <source>
        <dbReference type="Proteomes" id="UP000242254"/>
    </source>
</evidence>
<sequence>MGDTVPNSFKSIDARSKLDLRVLPSALVAHLDTCLGSSQLYNAGAHNEYPSFASMKNEYEIPDAIWQSLKNIMHSSNSIANKLKRVDSLKPCNINERTQKEVYRHILSMHLYKAHLFSDGQIKNYSEEDYKVKFWSFILEEFFGSSSVVISV</sequence>
<dbReference type="RefSeq" id="XP_023463637.1">
    <property type="nucleotide sequence ID" value="XM_023610224.1"/>
</dbReference>